<dbReference type="RefSeq" id="WP_141790085.1">
    <property type="nucleotide sequence ID" value="NZ_VFOQ01000002.1"/>
</dbReference>
<reference evidence="2 3" key="1">
    <citation type="submission" date="2019-06" db="EMBL/GenBank/DDBJ databases">
        <title>Sequencing the genomes of 1000 actinobacteria strains.</title>
        <authorList>
            <person name="Klenk H.-P."/>
        </authorList>
    </citation>
    <scope>NUCLEOTIDE SEQUENCE [LARGE SCALE GENOMIC DNA]</scope>
    <source>
        <strain evidence="2 3">DSM 18082</strain>
    </source>
</reference>
<sequence>MTSAAPPDVSSWVAGRCAEAGLGTPGAGELVHDRPWSSAAVFPTGDGRVWFKANGEGTRQEPAVVRTLERIAPGLAPQVVAVDADRGWWLTRDAGPTLRSVLPAGEQWPVWEALLPRYAAAQLELAAHRAELLALGVPERSPATLPEQAADLVEELAATDPARGGLTPRRRAALEARLPAYGQWCAELAADGLPWTLQHDDLHAANVCWQGSAATARVIDWGDASIGHPFGTLLATLNSLARHGQATLEDARVLRVRDALLEPWSGLADRSTLLRSVELARATGPVTRALAWRAALRDAPVEAQVEFDFPVRGWVEEILAG</sequence>
<name>A0A542Z8R5_9MICO</name>
<protein>
    <submittedName>
        <fullName evidence="2">Phosphotransferase family enzyme</fullName>
    </submittedName>
</protein>
<dbReference type="SUPFAM" id="SSF56112">
    <property type="entry name" value="Protein kinase-like (PK-like)"/>
    <property type="match status" value="1"/>
</dbReference>
<feature type="domain" description="Aminoglycoside phosphotransferase" evidence="1">
    <location>
        <begin position="65"/>
        <end position="241"/>
    </location>
</feature>
<accession>A0A542Z8R5</accession>
<dbReference type="InterPro" id="IPR011009">
    <property type="entry name" value="Kinase-like_dom_sf"/>
</dbReference>
<dbReference type="AlphaFoldDB" id="A0A542Z8R5"/>
<dbReference type="EMBL" id="VFOQ01000002">
    <property type="protein sequence ID" value="TQL56692.1"/>
    <property type="molecule type" value="Genomic_DNA"/>
</dbReference>
<dbReference type="Pfam" id="PF01636">
    <property type="entry name" value="APH"/>
    <property type="match status" value="1"/>
</dbReference>
<evidence type="ECO:0000313" key="3">
    <source>
        <dbReference type="Proteomes" id="UP000319514"/>
    </source>
</evidence>
<comment type="caution">
    <text evidence="2">The sequence shown here is derived from an EMBL/GenBank/DDBJ whole genome shotgun (WGS) entry which is preliminary data.</text>
</comment>
<evidence type="ECO:0000313" key="2">
    <source>
        <dbReference type="EMBL" id="TQL56692.1"/>
    </source>
</evidence>
<proteinExistence type="predicted"/>
<dbReference type="GO" id="GO:0016740">
    <property type="term" value="F:transferase activity"/>
    <property type="evidence" value="ECO:0007669"/>
    <property type="project" value="UniProtKB-KW"/>
</dbReference>
<dbReference type="OrthoDB" id="101887at2"/>
<gene>
    <name evidence="2" type="ORF">FB474_3452</name>
</gene>
<keyword evidence="3" id="KW-1185">Reference proteome</keyword>
<dbReference type="Proteomes" id="UP000319514">
    <property type="component" value="Unassembled WGS sequence"/>
</dbReference>
<keyword evidence="2" id="KW-0808">Transferase</keyword>
<dbReference type="InterPro" id="IPR002575">
    <property type="entry name" value="Aminoglycoside_PTrfase"/>
</dbReference>
<evidence type="ECO:0000259" key="1">
    <source>
        <dbReference type="Pfam" id="PF01636"/>
    </source>
</evidence>
<organism evidence="2 3">
    <name type="scientific">Oryzihumus leptocrescens</name>
    <dbReference type="NCBI Taxonomy" id="297536"/>
    <lineage>
        <taxon>Bacteria</taxon>
        <taxon>Bacillati</taxon>
        <taxon>Actinomycetota</taxon>
        <taxon>Actinomycetes</taxon>
        <taxon>Micrococcales</taxon>
        <taxon>Intrasporangiaceae</taxon>
        <taxon>Oryzihumus</taxon>
    </lineage>
</organism>